<evidence type="ECO:0000313" key="3">
    <source>
        <dbReference type="Proteomes" id="UP000215453"/>
    </source>
</evidence>
<gene>
    <name evidence="2" type="ORF">ZT1A5_G197</name>
</gene>
<dbReference type="InterPro" id="IPR036770">
    <property type="entry name" value="Ankyrin_rpt-contain_sf"/>
</dbReference>
<evidence type="ECO:0000313" key="2">
    <source>
        <dbReference type="EMBL" id="SMY18762.1"/>
    </source>
</evidence>
<sequence>MSEMQPFRYDALDGPNSFRLLRLLPERGPRVHCELIDSTLSHPGPYEALSYTWGCDEKVEPITLNNKTLWITDNLHTALQHLLLPDRARVLWIDGICIDQSNDAEKAEQVRHMASIYSQADQVVFWLGKATAEVRTLMECLNQLGPLLDQKSYSFDDAKALWSDIHAQNDVRDAAQVGLHTLLKRPWFSRVWILQEVARARRGVVCAGPSTVPAAVFALAPALLNPNHHSKMSFWRPVIDLMSAPAKHSLTWMRAPDLYTLLSKTMESQATDPRDKIFALLGMSEQAQDRDSVEVNYAKPAHQVYQHVLQYLAPMPKSTRREVLDIAATAPGLATVVVMVYDKTSRSGQTRRGCHSRHADMDTSRHWAGITGGNEEGDPRPVAKRDVHFFVEPYSPDTWPSATLYTETLRLAAPRTERQYGYDSGARASAWRSSESSVRLLHLDSWLGPQTFKWAILHNHPNIIRLLVRLDLVHLPDMISSHQTEFCQVAAQGFETVVAAMLDMGFDPNIRASARDSQLSVLPLPEAVQGDHARIMELLIDRGADIREALDCAVARERCDHIELMISRRSSGRHPISPEPAATFVAAHQSFSAKHDARCARSLQSALEHGADPCKTLATALLILGPDWGLPSLVELAFEHGADPEYFLPASHEPYTRHNPAAHLRRAYFGKSLLQLAMTNTPRRGNPIPTLKALLQHGADINLIAEHETCTTVLQTAIHEGCLQCISFLLEHGAVVDQRARDMILKSQKVLDANRKAMTDLLNQYDKTLSTLDCTQNIVNNTSTNFSEPTQQQQQGLVSTAAAAALLCRGEHDHGTEEFFERYPDEKGSAWEDLATASWATEPAENTLPDDKGRTPPHFQAGGTAWALDDVPDFFEYPQGEFDSRLGITPTNLETFDLDMVTVATYDSSQWYR</sequence>
<evidence type="ECO:0000259" key="1">
    <source>
        <dbReference type="Pfam" id="PF06985"/>
    </source>
</evidence>
<dbReference type="AlphaFoldDB" id="A0A1Y6L2T3"/>
<dbReference type="InterPro" id="IPR002110">
    <property type="entry name" value="Ankyrin_rpt"/>
</dbReference>
<dbReference type="EMBL" id="LT882676">
    <property type="protein sequence ID" value="SMY18762.1"/>
    <property type="molecule type" value="Genomic_DNA"/>
</dbReference>
<name>A0A1Y6L2T3_ZYMTR</name>
<organism evidence="2 3">
    <name type="scientific">Zymoseptoria tritici ST99CH_1A5</name>
    <dbReference type="NCBI Taxonomy" id="1276529"/>
    <lineage>
        <taxon>Eukaryota</taxon>
        <taxon>Fungi</taxon>
        <taxon>Dikarya</taxon>
        <taxon>Ascomycota</taxon>
        <taxon>Pezizomycotina</taxon>
        <taxon>Dothideomycetes</taxon>
        <taxon>Dothideomycetidae</taxon>
        <taxon>Mycosphaerellales</taxon>
        <taxon>Mycosphaerellaceae</taxon>
        <taxon>Zymoseptoria</taxon>
    </lineage>
</organism>
<protein>
    <recommendedName>
        <fullName evidence="1">Heterokaryon incompatibility domain-containing protein</fullName>
    </recommendedName>
</protein>
<dbReference type="InterPro" id="IPR010730">
    <property type="entry name" value="HET"/>
</dbReference>
<dbReference type="Proteomes" id="UP000215453">
    <property type="component" value="Chromosome 1"/>
</dbReference>
<reference evidence="2 3" key="1">
    <citation type="submission" date="2016-10" db="EMBL/GenBank/DDBJ databases">
        <authorList>
            <person name="Varghese N."/>
        </authorList>
    </citation>
    <scope>NUCLEOTIDE SEQUENCE [LARGE SCALE GENOMIC DNA]</scope>
</reference>
<feature type="domain" description="Heterokaryon incompatibility" evidence="1">
    <location>
        <begin position="46"/>
        <end position="196"/>
    </location>
</feature>
<accession>A0A1Y6L2T3</accession>
<proteinExistence type="predicted"/>
<dbReference type="SMART" id="SM00248">
    <property type="entry name" value="ANK"/>
    <property type="match status" value="5"/>
</dbReference>
<dbReference type="InterPro" id="IPR052895">
    <property type="entry name" value="HetReg/Transcr_Mod"/>
</dbReference>
<dbReference type="PANTHER" id="PTHR24148">
    <property type="entry name" value="ANKYRIN REPEAT DOMAIN-CONTAINING PROTEIN 39 HOMOLOG-RELATED"/>
    <property type="match status" value="1"/>
</dbReference>
<dbReference type="Pfam" id="PF06985">
    <property type="entry name" value="HET"/>
    <property type="match status" value="1"/>
</dbReference>
<dbReference type="SUPFAM" id="SSF48403">
    <property type="entry name" value="Ankyrin repeat"/>
    <property type="match status" value="1"/>
</dbReference>
<dbReference type="PANTHER" id="PTHR24148:SF78">
    <property type="entry name" value="HETEROKARYON INCOMPATIBILITY DOMAIN-CONTAINING PROTEIN"/>
    <property type="match status" value="1"/>
</dbReference>
<dbReference type="Gene3D" id="1.25.40.20">
    <property type="entry name" value="Ankyrin repeat-containing domain"/>
    <property type="match status" value="2"/>
</dbReference>